<accession>A0A7S3Q3T3</accession>
<keyword evidence="1" id="KW-1133">Transmembrane helix</keyword>
<organism evidence="2">
    <name type="scientific">Chaetoceros debilis</name>
    <dbReference type="NCBI Taxonomy" id="122233"/>
    <lineage>
        <taxon>Eukaryota</taxon>
        <taxon>Sar</taxon>
        <taxon>Stramenopiles</taxon>
        <taxon>Ochrophyta</taxon>
        <taxon>Bacillariophyta</taxon>
        <taxon>Coscinodiscophyceae</taxon>
        <taxon>Chaetocerotophycidae</taxon>
        <taxon>Chaetocerotales</taxon>
        <taxon>Chaetocerotaceae</taxon>
        <taxon>Chaetoceros</taxon>
    </lineage>
</organism>
<evidence type="ECO:0000313" key="2">
    <source>
        <dbReference type="EMBL" id="CAE0464733.1"/>
    </source>
</evidence>
<dbReference type="EMBL" id="HBIO01012337">
    <property type="protein sequence ID" value="CAE0464733.1"/>
    <property type="molecule type" value="Transcribed_RNA"/>
</dbReference>
<protein>
    <submittedName>
        <fullName evidence="2">Uncharacterized protein</fullName>
    </submittedName>
</protein>
<dbReference type="AlphaFoldDB" id="A0A7S3Q3T3"/>
<sequence length="99" mass="11252">MTSCSNHSLVTNQLQCILSYDGNAADVRINYTLLFMNLAVACLPFLQSHRQNRQRDVLCALCSLSFGMFVPLFHESFGNCFIATSHQLCNKLLFFLQQQ</sequence>
<reference evidence="2" key="1">
    <citation type="submission" date="2021-01" db="EMBL/GenBank/DDBJ databases">
        <authorList>
            <person name="Corre E."/>
            <person name="Pelletier E."/>
            <person name="Niang G."/>
            <person name="Scheremetjew M."/>
            <person name="Finn R."/>
            <person name="Kale V."/>
            <person name="Holt S."/>
            <person name="Cochrane G."/>
            <person name="Meng A."/>
            <person name="Brown T."/>
            <person name="Cohen L."/>
        </authorList>
    </citation>
    <scope>NUCLEOTIDE SEQUENCE</scope>
    <source>
        <strain evidence="2">MM31A-1</strain>
    </source>
</reference>
<gene>
    <name evidence="2" type="ORF">CDEB00056_LOCUS9574</name>
</gene>
<name>A0A7S3Q3T3_9STRA</name>
<feature type="transmembrane region" description="Helical" evidence="1">
    <location>
        <begin position="29"/>
        <end position="46"/>
    </location>
</feature>
<keyword evidence="1" id="KW-0472">Membrane</keyword>
<keyword evidence="1" id="KW-0812">Transmembrane</keyword>
<proteinExistence type="predicted"/>
<evidence type="ECO:0000256" key="1">
    <source>
        <dbReference type="SAM" id="Phobius"/>
    </source>
</evidence>